<keyword evidence="4" id="KW-1185">Reference proteome</keyword>
<feature type="compositionally biased region" description="Basic and acidic residues" evidence="2">
    <location>
        <begin position="281"/>
        <end position="293"/>
    </location>
</feature>
<organism evidence="5">
    <name type="scientific">Haemonchus placei</name>
    <name type="common">Barber's pole worm</name>
    <dbReference type="NCBI Taxonomy" id="6290"/>
    <lineage>
        <taxon>Eukaryota</taxon>
        <taxon>Metazoa</taxon>
        <taxon>Ecdysozoa</taxon>
        <taxon>Nematoda</taxon>
        <taxon>Chromadorea</taxon>
        <taxon>Rhabditida</taxon>
        <taxon>Rhabditina</taxon>
        <taxon>Rhabditomorpha</taxon>
        <taxon>Strongyloidea</taxon>
        <taxon>Trichostrongylidae</taxon>
        <taxon>Haemonchus</taxon>
    </lineage>
</organism>
<dbReference type="PANTHER" id="PTHR16196:SF0">
    <property type="entry name" value="PRE-MRNA-SPLICING FACTOR CWC25 HOMOLOG"/>
    <property type="match status" value="1"/>
</dbReference>
<dbReference type="GO" id="GO:0000398">
    <property type="term" value="P:mRNA splicing, via spliceosome"/>
    <property type="evidence" value="ECO:0007669"/>
    <property type="project" value="TreeGrafter"/>
</dbReference>
<name>A0A0N4WFW6_HAEPC</name>
<dbReference type="Proteomes" id="UP000268014">
    <property type="component" value="Unassembled WGS sequence"/>
</dbReference>
<feature type="region of interest" description="Disordered" evidence="2">
    <location>
        <begin position="103"/>
        <end position="381"/>
    </location>
</feature>
<reference evidence="5" key="1">
    <citation type="submission" date="2017-02" db="UniProtKB">
        <authorList>
            <consortium name="WormBaseParasite"/>
        </authorList>
    </citation>
    <scope>IDENTIFICATION</scope>
</reference>
<gene>
    <name evidence="3" type="ORF">HPLM_LOCUS9645</name>
</gene>
<comment type="similarity">
    <text evidence="1">Belongs to the CWC25 family.</text>
</comment>
<dbReference type="WBParaSite" id="HPLM_0000965301-mRNA-1">
    <property type="protein sequence ID" value="HPLM_0000965301-mRNA-1"/>
    <property type="gene ID" value="HPLM_0000965301"/>
</dbReference>
<feature type="region of interest" description="Disordered" evidence="2">
    <location>
        <begin position="397"/>
        <end position="424"/>
    </location>
</feature>
<dbReference type="EMBL" id="UZAF01017113">
    <property type="protein sequence ID" value="VDO38047.1"/>
    <property type="molecule type" value="Genomic_DNA"/>
</dbReference>
<feature type="compositionally biased region" description="Basic and acidic residues" evidence="2">
    <location>
        <begin position="300"/>
        <end position="309"/>
    </location>
</feature>
<feature type="compositionally biased region" description="Basic and acidic residues" evidence="2">
    <location>
        <begin position="193"/>
        <end position="214"/>
    </location>
</feature>
<evidence type="ECO:0000256" key="2">
    <source>
        <dbReference type="SAM" id="MobiDB-lite"/>
    </source>
</evidence>
<feature type="compositionally biased region" description="Basic and acidic residues" evidence="2">
    <location>
        <begin position="225"/>
        <end position="265"/>
    </location>
</feature>
<evidence type="ECO:0000313" key="5">
    <source>
        <dbReference type="WBParaSite" id="HPLM_0000965301-mRNA-1"/>
    </source>
</evidence>
<dbReference type="AlphaFoldDB" id="A0A0N4WFW6"/>
<evidence type="ECO:0000313" key="4">
    <source>
        <dbReference type="Proteomes" id="UP000268014"/>
    </source>
</evidence>
<evidence type="ECO:0000256" key="1">
    <source>
        <dbReference type="ARBA" id="ARBA00006695"/>
    </source>
</evidence>
<protein>
    <submittedName>
        <fullName evidence="5">Protein CUSTOS</fullName>
    </submittedName>
</protein>
<feature type="compositionally biased region" description="Basic and acidic residues" evidence="2">
    <location>
        <begin position="329"/>
        <end position="349"/>
    </location>
</feature>
<feature type="compositionally biased region" description="Basic and acidic residues" evidence="2">
    <location>
        <begin position="150"/>
        <end position="161"/>
    </location>
</feature>
<evidence type="ECO:0000313" key="3">
    <source>
        <dbReference type="EMBL" id="VDO38047.1"/>
    </source>
</evidence>
<feature type="compositionally biased region" description="Basic residues" evidence="2">
    <location>
        <begin position="110"/>
        <end position="120"/>
    </location>
</feature>
<dbReference type="OMA" id="HESEDPC"/>
<dbReference type="InterPro" id="IPR051376">
    <property type="entry name" value="CWC25_splicing_factor"/>
</dbReference>
<proteinExistence type="inferred from homology"/>
<dbReference type="PANTHER" id="PTHR16196">
    <property type="entry name" value="CELL CYCLE CONTROL PROTEIN CWF25"/>
    <property type="match status" value="1"/>
</dbReference>
<feature type="compositionally biased region" description="Basic and acidic residues" evidence="2">
    <location>
        <begin position="415"/>
        <end position="424"/>
    </location>
</feature>
<dbReference type="OrthoDB" id="21123at2759"/>
<dbReference type="STRING" id="6290.A0A0N4WFW6"/>
<reference evidence="3 4" key="2">
    <citation type="submission" date="2018-11" db="EMBL/GenBank/DDBJ databases">
        <authorList>
            <consortium name="Pathogen Informatics"/>
        </authorList>
    </citation>
    <scope>NUCLEOTIDE SEQUENCE [LARGE SCALE GENOMIC DNA]</scope>
    <source>
        <strain evidence="3 4">MHpl1</strain>
    </source>
</reference>
<accession>A0A0N4WFW6</accession>
<dbReference type="GO" id="GO:0005684">
    <property type="term" value="C:U2-type spliceosomal complex"/>
    <property type="evidence" value="ECO:0007669"/>
    <property type="project" value="TreeGrafter"/>
</dbReference>
<sequence length="424" mass="49074">MTDKNDIGWMYEGAKSLVDKNFEKYSDAVNEQKPDAFDALLHTRTVFKPQPSSTKTSALESYVVATEDPLVAVKVKEETRRREVLENPLVKFKFQKMLKEMMAQKEAKGEKKKKKKKKKAKDGGKEKKEKKKKKARSSSEKNNSAKGSPKRKDSRSERARNGSDIASDTERESHRKHRSTDRTVKAVLSKSPVRQDRDRIIRRTATKECGERNHHGTSAEPSQADTEKPQKAVVHESEDPCTSKEERKDPKQIRAFDSHIPEHLRPKNFASDNDDDTEDEFDRREREHKKRFEGFGLVGVKEKEKHDESGPTENPYELSRKPALPVYQKPERRRPLTEEEKQAKLREMSENAAWRQSTRNSNLKRAKLAEEKEDEEDMRDKAPSFIRSQLNSAASDLTVEHRLQSNKKSLQRSHGYMEKKFTSK</sequence>